<name>A0A1R2BE74_9CILI</name>
<protein>
    <submittedName>
        <fullName evidence="2">Uncharacterized protein</fullName>
    </submittedName>
</protein>
<feature type="region of interest" description="Disordered" evidence="1">
    <location>
        <begin position="62"/>
        <end position="134"/>
    </location>
</feature>
<dbReference type="AlphaFoldDB" id="A0A1R2BE74"/>
<dbReference type="EMBL" id="MPUH01000711">
    <property type="protein sequence ID" value="OMJ75077.1"/>
    <property type="molecule type" value="Genomic_DNA"/>
</dbReference>
<comment type="caution">
    <text evidence="2">The sequence shown here is derived from an EMBL/GenBank/DDBJ whole genome shotgun (WGS) entry which is preliminary data.</text>
</comment>
<reference evidence="2 3" key="1">
    <citation type="submission" date="2016-11" db="EMBL/GenBank/DDBJ databases">
        <title>The macronuclear genome of Stentor coeruleus: a giant cell with tiny introns.</title>
        <authorList>
            <person name="Slabodnick M."/>
            <person name="Ruby J.G."/>
            <person name="Reiff S.B."/>
            <person name="Swart E.C."/>
            <person name="Gosai S."/>
            <person name="Prabakaran S."/>
            <person name="Witkowska E."/>
            <person name="Larue G.E."/>
            <person name="Fisher S."/>
            <person name="Freeman R.M."/>
            <person name="Gunawardena J."/>
            <person name="Chu W."/>
            <person name="Stover N.A."/>
            <person name="Gregory B.D."/>
            <person name="Nowacki M."/>
            <person name="Derisi J."/>
            <person name="Roy S.W."/>
            <person name="Marshall W.F."/>
            <person name="Sood P."/>
        </authorList>
    </citation>
    <scope>NUCLEOTIDE SEQUENCE [LARGE SCALE GENOMIC DNA]</scope>
    <source>
        <strain evidence="2">WM001</strain>
    </source>
</reference>
<evidence type="ECO:0000313" key="2">
    <source>
        <dbReference type="EMBL" id="OMJ75077.1"/>
    </source>
</evidence>
<evidence type="ECO:0000313" key="3">
    <source>
        <dbReference type="Proteomes" id="UP000187209"/>
    </source>
</evidence>
<dbReference type="Proteomes" id="UP000187209">
    <property type="component" value="Unassembled WGS sequence"/>
</dbReference>
<feature type="compositionally biased region" description="Basic and acidic residues" evidence="1">
    <location>
        <begin position="101"/>
        <end position="110"/>
    </location>
</feature>
<gene>
    <name evidence="2" type="ORF">SteCoe_25853</name>
</gene>
<proteinExistence type="predicted"/>
<sequence>METPSEVSSKPINFQISQHCNSFVFAPSSEESSSEFTFKSELRNSIDLSDYPYLSKINIVSSSSSKSSSKQQSQPKDSASHSPSSEFFLFNSNNNSKTSKKNTEGIKSEDENNTCNVSEITELDKNNATPEKDIKSKSCCLCNLL</sequence>
<accession>A0A1R2BE74</accession>
<feature type="compositionally biased region" description="Basic and acidic residues" evidence="1">
    <location>
        <begin position="122"/>
        <end position="134"/>
    </location>
</feature>
<organism evidence="2 3">
    <name type="scientific">Stentor coeruleus</name>
    <dbReference type="NCBI Taxonomy" id="5963"/>
    <lineage>
        <taxon>Eukaryota</taxon>
        <taxon>Sar</taxon>
        <taxon>Alveolata</taxon>
        <taxon>Ciliophora</taxon>
        <taxon>Postciliodesmatophora</taxon>
        <taxon>Heterotrichea</taxon>
        <taxon>Heterotrichida</taxon>
        <taxon>Stentoridae</taxon>
        <taxon>Stentor</taxon>
    </lineage>
</organism>
<keyword evidence="3" id="KW-1185">Reference proteome</keyword>
<feature type="compositionally biased region" description="Low complexity" evidence="1">
    <location>
        <begin position="62"/>
        <end position="77"/>
    </location>
</feature>
<evidence type="ECO:0000256" key="1">
    <source>
        <dbReference type="SAM" id="MobiDB-lite"/>
    </source>
</evidence>